<proteinExistence type="predicted"/>
<dbReference type="Gene3D" id="3.40.50.1000">
    <property type="entry name" value="HAD superfamily/HAD-like"/>
    <property type="match status" value="2"/>
</dbReference>
<protein>
    <recommendedName>
        <fullName evidence="3">Sucrose phosphatase-like domain-containing protein</fullName>
    </recommendedName>
</protein>
<gene>
    <name evidence="1" type="ORF">BQ4739_LOCUS8716</name>
</gene>
<name>A0A383VS69_TETOB</name>
<evidence type="ECO:0000313" key="2">
    <source>
        <dbReference type="Proteomes" id="UP000256970"/>
    </source>
</evidence>
<dbReference type="InterPro" id="IPR036412">
    <property type="entry name" value="HAD-like_sf"/>
</dbReference>
<dbReference type="Proteomes" id="UP000256970">
    <property type="component" value="Unassembled WGS sequence"/>
</dbReference>
<reference evidence="1 2" key="1">
    <citation type="submission" date="2016-10" db="EMBL/GenBank/DDBJ databases">
        <authorList>
            <person name="Cai Z."/>
        </authorList>
    </citation>
    <scope>NUCLEOTIDE SEQUENCE [LARGE SCALE GENOMIC DNA]</scope>
</reference>
<organism evidence="1 2">
    <name type="scientific">Tetradesmus obliquus</name>
    <name type="common">Green alga</name>
    <name type="synonym">Acutodesmus obliquus</name>
    <dbReference type="NCBI Taxonomy" id="3088"/>
    <lineage>
        <taxon>Eukaryota</taxon>
        <taxon>Viridiplantae</taxon>
        <taxon>Chlorophyta</taxon>
        <taxon>core chlorophytes</taxon>
        <taxon>Chlorophyceae</taxon>
        <taxon>CS clade</taxon>
        <taxon>Sphaeropleales</taxon>
        <taxon>Scenedesmaceae</taxon>
        <taxon>Tetradesmus</taxon>
    </lineage>
</organism>
<dbReference type="InterPro" id="IPR023214">
    <property type="entry name" value="HAD_sf"/>
</dbReference>
<accession>A0A383VS69</accession>
<sequence length="308" mass="32939">MSSASFRNICFSDIDGTLVHYLDDPAQLQEVVGDILMLPQSSTGRLGIISQASLAKAAQLRQAGAALVIISGARTSTVLQRLPYLPAADAIIAENGGRIWYPDPSGLTMCPLQEDLQWRQQLADVAGPPDQDALPPLDRKGALWDWYRLLYREGWNLDANSYSTAFRLTKTPNKSEEQLAAAVAARPACLASSTNLGVVDFYPKASGKEGAAAYLMQKLGVPAGRCALLCDDDNDLELAAIVGKAFLPSIGAPSVEAAVAAHPDRFVVADVKWTGGTEQMLDAVQQHFQQLEQQQLAGAVEAASNQCS</sequence>
<dbReference type="AlphaFoldDB" id="A0A383VS69"/>
<evidence type="ECO:0000313" key="1">
    <source>
        <dbReference type="EMBL" id="SZX68357.1"/>
    </source>
</evidence>
<dbReference type="EMBL" id="FNXT01000852">
    <property type="protein sequence ID" value="SZX68357.1"/>
    <property type="molecule type" value="Genomic_DNA"/>
</dbReference>
<dbReference type="SUPFAM" id="SSF56784">
    <property type="entry name" value="HAD-like"/>
    <property type="match status" value="1"/>
</dbReference>
<evidence type="ECO:0008006" key="3">
    <source>
        <dbReference type="Google" id="ProtNLM"/>
    </source>
</evidence>
<keyword evidence="2" id="KW-1185">Reference proteome</keyword>